<feature type="domain" description="NmrA-like" evidence="1">
    <location>
        <begin position="3"/>
        <end position="236"/>
    </location>
</feature>
<accession>A0ABS8P3P7</accession>
<dbReference type="Pfam" id="PF05368">
    <property type="entry name" value="NmrA"/>
    <property type="match status" value="1"/>
</dbReference>
<dbReference type="InterPro" id="IPR051604">
    <property type="entry name" value="Ergot_Alk_Oxidoreductase"/>
</dbReference>
<dbReference type="SUPFAM" id="SSF51735">
    <property type="entry name" value="NAD(P)-binding Rossmann-fold domains"/>
    <property type="match status" value="1"/>
</dbReference>
<dbReference type="Proteomes" id="UP001199469">
    <property type="component" value="Unassembled WGS sequence"/>
</dbReference>
<organism evidence="2 3">
    <name type="scientific">Actinomycetospora endophytica</name>
    <dbReference type="NCBI Taxonomy" id="2291215"/>
    <lineage>
        <taxon>Bacteria</taxon>
        <taxon>Bacillati</taxon>
        <taxon>Actinomycetota</taxon>
        <taxon>Actinomycetes</taxon>
        <taxon>Pseudonocardiales</taxon>
        <taxon>Pseudonocardiaceae</taxon>
        <taxon>Actinomycetospora</taxon>
    </lineage>
</organism>
<dbReference type="InterPro" id="IPR036291">
    <property type="entry name" value="NAD(P)-bd_dom_sf"/>
</dbReference>
<dbReference type="PANTHER" id="PTHR43162">
    <property type="match status" value="1"/>
</dbReference>
<dbReference type="Gene3D" id="3.90.25.10">
    <property type="entry name" value="UDP-galactose 4-epimerase, domain 1"/>
    <property type="match status" value="1"/>
</dbReference>
<dbReference type="CDD" id="cd05269">
    <property type="entry name" value="TMR_SDR_a"/>
    <property type="match status" value="1"/>
</dbReference>
<comment type="caution">
    <text evidence="2">The sequence shown here is derived from an EMBL/GenBank/DDBJ whole genome shotgun (WGS) entry which is preliminary data.</text>
</comment>
<dbReference type="Gene3D" id="3.40.50.720">
    <property type="entry name" value="NAD(P)-binding Rossmann-like Domain"/>
    <property type="match status" value="1"/>
</dbReference>
<name>A0ABS8P3P7_9PSEU</name>
<proteinExistence type="predicted"/>
<dbReference type="InterPro" id="IPR008030">
    <property type="entry name" value="NmrA-like"/>
</dbReference>
<protein>
    <submittedName>
        <fullName evidence="2">SDR family oxidoreductase</fullName>
    </submittedName>
</protein>
<gene>
    <name evidence="2" type="ORF">LQ327_02095</name>
</gene>
<evidence type="ECO:0000259" key="1">
    <source>
        <dbReference type="Pfam" id="PF05368"/>
    </source>
</evidence>
<dbReference type="PANTHER" id="PTHR43162:SF1">
    <property type="entry name" value="PRESTALK A DIFFERENTIATION PROTEIN A"/>
    <property type="match status" value="1"/>
</dbReference>
<dbReference type="EMBL" id="JAJNDB010000001">
    <property type="protein sequence ID" value="MCD2192185.1"/>
    <property type="molecule type" value="Genomic_DNA"/>
</dbReference>
<sequence length="286" mass="29918">MTTVLVSGATGTIGRELVGLLAGQGVCVRAMVRRPADADALRAPGVEPVIADLDDPSSLARALDGVDALFLNTPSSAEARDRQIRCADLAVAVGVRRLVLLSQYAARADSPVRFLRWHAEVEDHVGALDLEVTVLRPNLFLQGMLTMAGAVREHGTLGAPIGSARVSMVDTRDIAAVAAVALTQPGHAGAVYTLTGPAAVSHHEVAEAISAATGRDVQFADLPDETFATMLDGVLPAWQRDGLLEDYAHYRRGEAAVVDPAVPTVLGRPARDLAAFARDHAGAFAA</sequence>
<evidence type="ECO:0000313" key="3">
    <source>
        <dbReference type="Proteomes" id="UP001199469"/>
    </source>
</evidence>
<reference evidence="2 3" key="1">
    <citation type="submission" date="2021-11" db="EMBL/GenBank/DDBJ databases">
        <title>Draft genome sequence of Actinomycetospora sp. SF1 isolated from the rhizosphere soil.</title>
        <authorList>
            <person name="Duangmal K."/>
            <person name="Chantavorakit T."/>
        </authorList>
    </citation>
    <scope>NUCLEOTIDE SEQUENCE [LARGE SCALE GENOMIC DNA]</scope>
    <source>
        <strain evidence="2 3">TBRC 5722</strain>
    </source>
</reference>
<keyword evidence="3" id="KW-1185">Reference proteome</keyword>
<evidence type="ECO:0000313" key="2">
    <source>
        <dbReference type="EMBL" id="MCD2192185.1"/>
    </source>
</evidence>
<dbReference type="RefSeq" id="WP_230729874.1">
    <property type="nucleotide sequence ID" value="NZ_JAJNDB010000001.1"/>
</dbReference>